<feature type="domain" description="Nicotinamide phosphoribosyltransferase N-terminal" evidence="10">
    <location>
        <begin position="5"/>
        <end position="57"/>
    </location>
</feature>
<dbReference type="InterPro" id="IPR036068">
    <property type="entry name" value="Nicotinate_pribotase-like_C"/>
</dbReference>
<keyword evidence="11" id="KW-0436">Ligase</keyword>
<evidence type="ECO:0000313" key="11">
    <source>
        <dbReference type="EMBL" id="MDA3616472.1"/>
    </source>
</evidence>
<keyword evidence="2" id="KW-0662">Pyridine nucleotide biosynthesis</keyword>
<dbReference type="GO" id="GO:0004516">
    <property type="term" value="F:nicotinate phosphoribosyltransferase activity"/>
    <property type="evidence" value="ECO:0007669"/>
    <property type="project" value="UniProtKB-EC"/>
</dbReference>
<dbReference type="CDD" id="cd01569">
    <property type="entry name" value="PBEF_like"/>
    <property type="match status" value="1"/>
</dbReference>
<dbReference type="Pfam" id="PF04095">
    <property type="entry name" value="NAPRTase"/>
    <property type="match status" value="1"/>
</dbReference>
<proteinExistence type="inferred from homology"/>
<dbReference type="Proteomes" id="UP001210231">
    <property type="component" value="Unassembled WGS sequence"/>
</dbReference>
<keyword evidence="3 11" id="KW-0328">Glycosyltransferase</keyword>
<dbReference type="InterPro" id="IPR041525">
    <property type="entry name" value="N/Namide_PRibTrfase"/>
</dbReference>
<evidence type="ECO:0000256" key="1">
    <source>
        <dbReference type="ARBA" id="ARBA00010897"/>
    </source>
</evidence>
<comment type="similarity">
    <text evidence="1">Belongs to the NAPRTase family.</text>
</comment>
<dbReference type="Pfam" id="PF18127">
    <property type="entry name" value="NAMPT_N"/>
    <property type="match status" value="1"/>
</dbReference>
<evidence type="ECO:0000256" key="8">
    <source>
        <dbReference type="ARBA" id="ARBA00047835"/>
    </source>
</evidence>
<keyword evidence="12" id="KW-1185">Reference proteome</keyword>
<dbReference type="NCBIfam" id="NF006629">
    <property type="entry name" value="PRK09198.1"/>
    <property type="match status" value="1"/>
</dbReference>
<sequence>MINPLLLTDGYKVDHRRQYPDGTTLVYSNWTARKSRIEGVDEIVLFGLQYFIKKYIIEDFEQYFFKQPKDKVVKEYKRRIDNYLGQNQVGISHIEDLHDLGYIPMVFKALPEGSSVSLRVPMITMYNTLPEFFWLTNYFETLISAVIWMPCTSATIAKQYRKLLDNYAAETSTNLEFVNWQGHDFSMRGMAGVDAALTSAAGHLLSFTGTDTIPAIDFLEKYYNANSDNELIGGSVAATEHSVMSMGTLEDELGTFKRLVTEVYPNGIVSIVSDTWDLWKVLTEYLPQLKLDITGRDGKVVIRPDSGDPIDIICGNPDGSNLNEIKGVIELLWDTFGGHTNEKGYKELIPQIGAIYGDSITLERARQICERLKQKGFASTNVVLGIGSFTYQYNTRDTFGFAMKATYGEVKGTGRNIFKDPVTDDGTKKSAKGLIKIMKENGKYQLQDEVSWEEEQKGELKEVFRDGKLLIDDSLKSIRSRV</sequence>
<evidence type="ECO:0000256" key="5">
    <source>
        <dbReference type="ARBA" id="ARBA00035007"/>
    </source>
</evidence>
<evidence type="ECO:0000256" key="3">
    <source>
        <dbReference type="ARBA" id="ARBA00022676"/>
    </source>
</evidence>
<evidence type="ECO:0000256" key="4">
    <source>
        <dbReference type="ARBA" id="ARBA00022679"/>
    </source>
</evidence>
<accession>A0ABT4UNP3</accession>
<dbReference type="GO" id="GO:0016757">
    <property type="term" value="F:glycosyltransferase activity"/>
    <property type="evidence" value="ECO:0007669"/>
    <property type="project" value="UniProtKB-KW"/>
</dbReference>
<comment type="pathway">
    <text evidence="5">Cofactor biosynthesis; NAD(+) biosynthesis; nicotinamide D-ribonucleotide from 5-phospho-alpha-D-ribose 1-diphosphate and nicotinamide: step 1/1.</text>
</comment>
<evidence type="ECO:0000259" key="10">
    <source>
        <dbReference type="Pfam" id="PF18127"/>
    </source>
</evidence>
<feature type="domain" description="Nicotinate/nicotinamide phosphoribosyltransferase" evidence="9">
    <location>
        <begin position="182"/>
        <end position="465"/>
    </location>
</feature>
<protein>
    <recommendedName>
        <fullName evidence="7">Nicotinamide phosphoribosyltransferase</fullName>
        <ecNumber evidence="6">2.4.2.12</ecNumber>
    </recommendedName>
</protein>
<dbReference type="RefSeq" id="WP_407032801.1">
    <property type="nucleotide sequence ID" value="NZ_JAQGEF010000031.1"/>
</dbReference>
<dbReference type="PIRSF" id="PIRSF005943">
    <property type="entry name" value="NMPRT"/>
    <property type="match status" value="1"/>
</dbReference>
<evidence type="ECO:0000313" key="12">
    <source>
        <dbReference type="Proteomes" id="UP001210231"/>
    </source>
</evidence>
<dbReference type="EMBL" id="JAQGEF010000031">
    <property type="protein sequence ID" value="MDA3616472.1"/>
    <property type="molecule type" value="Genomic_DNA"/>
</dbReference>
<dbReference type="SUPFAM" id="SSF51690">
    <property type="entry name" value="Nicotinate/Quinolinate PRTase C-terminal domain-like"/>
    <property type="match status" value="1"/>
</dbReference>
<comment type="catalytic activity">
    <reaction evidence="8">
        <text>beta-nicotinamide D-ribonucleotide + diphosphate = 5-phospho-alpha-D-ribose 1-diphosphate + nicotinamide + H(+)</text>
        <dbReference type="Rhea" id="RHEA:16149"/>
        <dbReference type="ChEBI" id="CHEBI:14649"/>
        <dbReference type="ChEBI" id="CHEBI:15378"/>
        <dbReference type="ChEBI" id="CHEBI:17154"/>
        <dbReference type="ChEBI" id="CHEBI:33019"/>
        <dbReference type="ChEBI" id="CHEBI:58017"/>
        <dbReference type="EC" id="2.4.2.12"/>
    </reaction>
    <physiologicalReaction direction="right-to-left" evidence="8">
        <dbReference type="Rhea" id="RHEA:16151"/>
    </physiologicalReaction>
</comment>
<dbReference type="InterPro" id="IPR016471">
    <property type="entry name" value="Nicotinamide_PRibTrfase"/>
</dbReference>
<evidence type="ECO:0000256" key="6">
    <source>
        <dbReference type="ARBA" id="ARBA00035024"/>
    </source>
</evidence>
<gene>
    <name evidence="11" type="ORF">O3P16_16795</name>
</gene>
<evidence type="ECO:0000256" key="7">
    <source>
        <dbReference type="ARBA" id="ARBA00035036"/>
    </source>
</evidence>
<name>A0ABT4UNP3_9BACT</name>
<keyword evidence="4" id="KW-0808">Transferase</keyword>
<dbReference type="Gene3D" id="3.20.20.70">
    <property type="entry name" value="Aldolase class I"/>
    <property type="match status" value="1"/>
</dbReference>
<dbReference type="InterPro" id="IPR041529">
    <property type="entry name" value="DUF5598"/>
</dbReference>
<dbReference type="InterPro" id="IPR013785">
    <property type="entry name" value="Aldolase_TIM"/>
</dbReference>
<evidence type="ECO:0000256" key="2">
    <source>
        <dbReference type="ARBA" id="ARBA00022642"/>
    </source>
</evidence>
<comment type="caution">
    <text evidence="11">The sequence shown here is derived from an EMBL/GenBank/DDBJ whole genome shotgun (WGS) entry which is preliminary data.</text>
</comment>
<dbReference type="EC" id="2.4.2.12" evidence="6"/>
<evidence type="ECO:0000259" key="9">
    <source>
        <dbReference type="Pfam" id="PF04095"/>
    </source>
</evidence>
<dbReference type="PANTHER" id="PTHR43816">
    <property type="entry name" value="NICOTINAMIDE PHOSPHORIBOSYLTRANSFERASE"/>
    <property type="match status" value="1"/>
</dbReference>
<organism evidence="11 12">
    <name type="scientific">Polluticaenibacter yanchengensis</name>
    <dbReference type="NCBI Taxonomy" id="3014562"/>
    <lineage>
        <taxon>Bacteria</taxon>
        <taxon>Pseudomonadati</taxon>
        <taxon>Bacteroidota</taxon>
        <taxon>Chitinophagia</taxon>
        <taxon>Chitinophagales</taxon>
        <taxon>Chitinophagaceae</taxon>
        <taxon>Polluticaenibacter</taxon>
    </lineage>
</organism>
<reference evidence="11 12" key="1">
    <citation type="submission" date="2022-12" db="EMBL/GenBank/DDBJ databases">
        <title>Chitinophagaceae gen. sp. nov., a new member of the family Chitinophagaceae, isolated from soil in a chemical factory.</title>
        <authorList>
            <person name="Ke Z."/>
        </authorList>
    </citation>
    <scope>NUCLEOTIDE SEQUENCE [LARGE SCALE GENOMIC DNA]</scope>
    <source>
        <strain evidence="11 12">LY-5</strain>
    </source>
</reference>
<dbReference type="PANTHER" id="PTHR43816:SF1">
    <property type="entry name" value="NICOTINAMIDE PHOSPHORIBOSYLTRANSFERASE"/>
    <property type="match status" value="1"/>
</dbReference>